<keyword evidence="4" id="KW-0735">Signal-anchor</keyword>
<evidence type="ECO:0000313" key="11">
    <source>
        <dbReference type="Proteomes" id="UP000306102"/>
    </source>
</evidence>
<reference evidence="10 11" key="1">
    <citation type="journal article" date="2018" name="Proc. Natl. Acad. Sci. U.S.A.">
        <title>Draft genome sequence of Camellia sinensis var. sinensis provides insights into the evolution of the tea genome and tea quality.</title>
        <authorList>
            <person name="Wei C."/>
            <person name="Yang H."/>
            <person name="Wang S."/>
            <person name="Zhao J."/>
            <person name="Liu C."/>
            <person name="Gao L."/>
            <person name="Xia E."/>
            <person name="Lu Y."/>
            <person name="Tai Y."/>
            <person name="She G."/>
            <person name="Sun J."/>
            <person name="Cao H."/>
            <person name="Tong W."/>
            <person name="Gao Q."/>
            <person name="Li Y."/>
            <person name="Deng W."/>
            <person name="Jiang X."/>
            <person name="Wang W."/>
            <person name="Chen Q."/>
            <person name="Zhang S."/>
            <person name="Li H."/>
            <person name="Wu J."/>
            <person name="Wang P."/>
            <person name="Li P."/>
            <person name="Shi C."/>
            <person name="Zheng F."/>
            <person name="Jian J."/>
            <person name="Huang B."/>
            <person name="Shan D."/>
            <person name="Shi M."/>
            <person name="Fang C."/>
            <person name="Yue Y."/>
            <person name="Li F."/>
            <person name="Li D."/>
            <person name="Wei S."/>
            <person name="Han B."/>
            <person name="Jiang C."/>
            <person name="Yin Y."/>
            <person name="Xia T."/>
            <person name="Zhang Z."/>
            <person name="Bennetzen J.L."/>
            <person name="Zhao S."/>
            <person name="Wan X."/>
        </authorList>
    </citation>
    <scope>NUCLEOTIDE SEQUENCE [LARGE SCALE GENOMIC DNA]</scope>
    <source>
        <strain evidence="11">cv. Shuchazao</strain>
        <tissue evidence="10">Leaf</tissue>
    </source>
</reference>
<comment type="similarity">
    <text evidence="2">Belongs to the PC-esterase family. TBL subfamily.</text>
</comment>
<dbReference type="InterPro" id="IPR029962">
    <property type="entry name" value="TBL"/>
</dbReference>
<keyword evidence="5 7" id="KW-1133">Transmembrane helix</keyword>
<evidence type="ECO:0000256" key="7">
    <source>
        <dbReference type="SAM" id="Phobius"/>
    </source>
</evidence>
<dbReference type="GO" id="GO:0016020">
    <property type="term" value="C:membrane"/>
    <property type="evidence" value="ECO:0007669"/>
    <property type="project" value="UniProtKB-SubCell"/>
</dbReference>
<accession>A0A4S4CYA8</accession>
<proteinExistence type="inferred from homology"/>
<evidence type="ECO:0000259" key="8">
    <source>
        <dbReference type="Pfam" id="PF13839"/>
    </source>
</evidence>
<keyword evidence="6 7" id="KW-0472">Membrane</keyword>
<feature type="transmembrane region" description="Helical" evidence="7">
    <location>
        <begin position="238"/>
        <end position="271"/>
    </location>
</feature>
<organism evidence="10 11">
    <name type="scientific">Camellia sinensis var. sinensis</name>
    <name type="common">China tea</name>
    <dbReference type="NCBI Taxonomy" id="542762"/>
    <lineage>
        <taxon>Eukaryota</taxon>
        <taxon>Viridiplantae</taxon>
        <taxon>Streptophyta</taxon>
        <taxon>Embryophyta</taxon>
        <taxon>Tracheophyta</taxon>
        <taxon>Spermatophyta</taxon>
        <taxon>Magnoliopsida</taxon>
        <taxon>eudicotyledons</taxon>
        <taxon>Gunneridae</taxon>
        <taxon>Pentapetalae</taxon>
        <taxon>asterids</taxon>
        <taxon>Ericales</taxon>
        <taxon>Theaceae</taxon>
        <taxon>Camellia</taxon>
    </lineage>
</organism>
<evidence type="ECO:0000259" key="9">
    <source>
        <dbReference type="Pfam" id="PF14416"/>
    </source>
</evidence>
<dbReference type="AlphaFoldDB" id="A0A4S4CYA8"/>
<dbReference type="EMBL" id="SDRB02013570">
    <property type="protein sequence ID" value="THF94647.1"/>
    <property type="molecule type" value="Genomic_DNA"/>
</dbReference>
<sequence>MLRNGHQEVSKNGTGDSLQGCNLFLGKWVYDEKSFPLYKELECSFIDDGMACERFGRKDFNYQHWRWQPHDCDLPRGKKLVFVGDSLNRNQWASKEYNASIDFYWAPLLVESNSDDLINHRIPDQIVRVQAIEKHARYWTNADILVFNSYIWWRWPKLKVLAEEWGMPPNQKCNNETEPISKEHWGIDSDPRMMRAVEATIDELKARGLKVQMLNITQKMPTHLSIGRYGCPRRNNQILYVMQIAYIGVFLESLMFGICFYTPTFFIINYIHHTLLWPHFTNQAIRRSPTFSLN</sequence>
<dbReference type="InterPro" id="IPR025846">
    <property type="entry name" value="TBL_N"/>
</dbReference>
<dbReference type="PANTHER" id="PTHR32285:SF11">
    <property type="entry name" value="PROTEIN TRICHOME BIREFRINGENCE-LIKE 34"/>
    <property type="match status" value="1"/>
</dbReference>
<dbReference type="PANTHER" id="PTHR32285">
    <property type="entry name" value="PROTEIN TRICHOME BIREFRINGENCE-LIKE 9-RELATED"/>
    <property type="match status" value="1"/>
</dbReference>
<keyword evidence="3 7" id="KW-0812">Transmembrane</keyword>
<feature type="domain" description="Trichome birefringence-like N-terminal" evidence="9">
    <location>
        <begin position="20"/>
        <end position="73"/>
    </location>
</feature>
<evidence type="ECO:0000256" key="2">
    <source>
        <dbReference type="ARBA" id="ARBA00007727"/>
    </source>
</evidence>
<evidence type="ECO:0000256" key="4">
    <source>
        <dbReference type="ARBA" id="ARBA00022968"/>
    </source>
</evidence>
<evidence type="ECO:0000256" key="1">
    <source>
        <dbReference type="ARBA" id="ARBA00004167"/>
    </source>
</evidence>
<evidence type="ECO:0000256" key="3">
    <source>
        <dbReference type="ARBA" id="ARBA00022692"/>
    </source>
</evidence>
<dbReference type="GO" id="GO:0016413">
    <property type="term" value="F:O-acetyltransferase activity"/>
    <property type="evidence" value="ECO:0007669"/>
    <property type="project" value="InterPro"/>
</dbReference>
<name>A0A4S4CYA8_CAMSN</name>
<comment type="caution">
    <text evidence="10">The sequence shown here is derived from an EMBL/GenBank/DDBJ whole genome shotgun (WGS) entry which is preliminary data.</text>
</comment>
<protein>
    <submittedName>
        <fullName evidence="10">Uncharacterized protein</fullName>
    </submittedName>
</protein>
<comment type="subcellular location">
    <subcellularLocation>
        <location evidence="1">Membrane</location>
        <topology evidence="1">Single-pass membrane protein</topology>
    </subcellularLocation>
</comment>
<dbReference type="GO" id="GO:0005794">
    <property type="term" value="C:Golgi apparatus"/>
    <property type="evidence" value="ECO:0007669"/>
    <property type="project" value="TreeGrafter"/>
</dbReference>
<feature type="domain" description="Trichome birefringence-like C-terminal" evidence="8">
    <location>
        <begin position="95"/>
        <end position="158"/>
    </location>
</feature>
<dbReference type="Pfam" id="PF13839">
    <property type="entry name" value="PC-Esterase"/>
    <property type="match status" value="1"/>
</dbReference>
<dbReference type="Pfam" id="PF14416">
    <property type="entry name" value="PMR5N"/>
    <property type="match status" value="1"/>
</dbReference>
<dbReference type="InterPro" id="IPR026057">
    <property type="entry name" value="TBL_C"/>
</dbReference>
<gene>
    <name evidence="10" type="ORF">TEA_029798</name>
</gene>
<dbReference type="Proteomes" id="UP000306102">
    <property type="component" value="Unassembled WGS sequence"/>
</dbReference>
<evidence type="ECO:0000313" key="10">
    <source>
        <dbReference type="EMBL" id="THF94647.1"/>
    </source>
</evidence>
<evidence type="ECO:0000256" key="6">
    <source>
        <dbReference type="ARBA" id="ARBA00023136"/>
    </source>
</evidence>
<evidence type="ECO:0000256" key="5">
    <source>
        <dbReference type="ARBA" id="ARBA00022989"/>
    </source>
</evidence>
<keyword evidence="11" id="KW-1185">Reference proteome</keyword>